<dbReference type="EMBL" id="PYAX01000011">
    <property type="protein sequence ID" value="PSL52827.1"/>
    <property type="molecule type" value="Genomic_DNA"/>
</dbReference>
<dbReference type="InterPro" id="IPR000594">
    <property type="entry name" value="ThiF_NAD_FAD-bd"/>
</dbReference>
<dbReference type="Gene3D" id="3.40.50.720">
    <property type="entry name" value="NAD(P)-binding Rossmann-like Domain"/>
    <property type="match status" value="1"/>
</dbReference>
<comment type="caution">
    <text evidence="2">The sequence shown here is derived from an EMBL/GenBank/DDBJ whole genome shotgun (WGS) entry which is preliminary data.</text>
</comment>
<feature type="domain" description="THIF-type NAD/FAD binding fold" evidence="1">
    <location>
        <begin position="123"/>
        <end position="338"/>
    </location>
</feature>
<accession>A0A2P8I2Y6</accession>
<organism evidence="2 3">
    <name type="scientific">Saccharothrix carnea</name>
    <dbReference type="NCBI Taxonomy" id="1280637"/>
    <lineage>
        <taxon>Bacteria</taxon>
        <taxon>Bacillati</taxon>
        <taxon>Actinomycetota</taxon>
        <taxon>Actinomycetes</taxon>
        <taxon>Pseudonocardiales</taxon>
        <taxon>Pseudonocardiaceae</taxon>
        <taxon>Saccharothrix</taxon>
    </lineage>
</organism>
<dbReference type="InterPro" id="IPR045886">
    <property type="entry name" value="ThiF/MoeB/HesA"/>
</dbReference>
<gene>
    <name evidence="2" type="ORF">B0I31_111114</name>
</gene>
<dbReference type="GO" id="GO:0004792">
    <property type="term" value="F:thiosulfate-cyanide sulfurtransferase activity"/>
    <property type="evidence" value="ECO:0007669"/>
    <property type="project" value="TreeGrafter"/>
</dbReference>
<dbReference type="Gene3D" id="3.90.930.60">
    <property type="match status" value="1"/>
</dbReference>
<evidence type="ECO:0000313" key="2">
    <source>
        <dbReference type="EMBL" id="PSL52827.1"/>
    </source>
</evidence>
<dbReference type="Pfam" id="PF00899">
    <property type="entry name" value="ThiF"/>
    <property type="match status" value="1"/>
</dbReference>
<keyword evidence="3" id="KW-1185">Reference proteome</keyword>
<dbReference type="OrthoDB" id="9204719at2"/>
<dbReference type="InterPro" id="IPR035985">
    <property type="entry name" value="Ubiquitin-activating_enz"/>
</dbReference>
<dbReference type="PANTHER" id="PTHR10953">
    <property type="entry name" value="UBIQUITIN-ACTIVATING ENZYME E1"/>
    <property type="match status" value="1"/>
</dbReference>
<proteinExistence type="predicted"/>
<dbReference type="SUPFAM" id="SSF69572">
    <property type="entry name" value="Activating enzymes of the ubiquitin-like proteins"/>
    <property type="match status" value="1"/>
</dbReference>
<evidence type="ECO:0000313" key="3">
    <source>
        <dbReference type="Proteomes" id="UP000241118"/>
    </source>
</evidence>
<dbReference type="GO" id="GO:0005737">
    <property type="term" value="C:cytoplasm"/>
    <property type="evidence" value="ECO:0007669"/>
    <property type="project" value="TreeGrafter"/>
</dbReference>
<dbReference type="GO" id="GO:0016779">
    <property type="term" value="F:nucleotidyltransferase activity"/>
    <property type="evidence" value="ECO:0007669"/>
    <property type="project" value="TreeGrafter"/>
</dbReference>
<dbReference type="Proteomes" id="UP000241118">
    <property type="component" value="Unassembled WGS sequence"/>
</dbReference>
<name>A0A2P8I2Y6_SACCR</name>
<dbReference type="PANTHER" id="PTHR10953:SF102">
    <property type="entry name" value="ADENYLYLTRANSFERASE AND SULFURTRANSFERASE MOCS3"/>
    <property type="match status" value="1"/>
</dbReference>
<dbReference type="GO" id="GO:0008641">
    <property type="term" value="F:ubiquitin-like modifier activating enzyme activity"/>
    <property type="evidence" value="ECO:0007669"/>
    <property type="project" value="InterPro"/>
</dbReference>
<sequence length="361" mass="39274">MLRPRIKNVHRPFALPGNRIVIGLMQHGIASEIEDDEDRTLERILVLMDGTRDVDAICADVARTHPGVDPDSVREVVDDLTANGFVEDAGAPTPVSAREADRYASPRHYFAWIDSTPRSSPYEIQARLKHASVALLGLGGTGSAVASGLVASGVGHLHCADFDTVEESNLCRQLLYDEADVGAPKVDRAVARLRAMNSLVEVTGEERRVTGADDVAELMAGRDAFVLCADQPQPDIMRWTNEAALRTGTPWFVSLYTGPMAVVGGYVPGETGCWECLFRWMNTQEHVSDSRVLFQGDRANAVIAASASVSGHLCALEVIYHLGGLPTQVRGRVLHWNFADWGHHYFIDVPHDADCPSCGHG</sequence>
<dbReference type="AlphaFoldDB" id="A0A2P8I2Y6"/>
<protein>
    <submittedName>
        <fullName evidence="2">Bacteriocin biosynthesis cyclodehydratase domain-containing protein</fullName>
    </submittedName>
</protein>
<reference evidence="2 3" key="1">
    <citation type="submission" date="2018-03" db="EMBL/GenBank/DDBJ databases">
        <title>Genomic Encyclopedia of Type Strains, Phase III (KMG-III): the genomes of soil and plant-associated and newly described type strains.</title>
        <authorList>
            <person name="Whitman W."/>
        </authorList>
    </citation>
    <scope>NUCLEOTIDE SEQUENCE [LARGE SCALE GENOMIC DNA]</scope>
    <source>
        <strain evidence="2 3">CGMCC 4.7097</strain>
    </source>
</reference>
<dbReference type="RefSeq" id="WP_106618637.1">
    <property type="nucleotide sequence ID" value="NZ_PYAX01000011.1"/>
</dbReference>
<evidence type="ECO:0000259" key="1">
    <source>
        <dbReference type="Pfam" id="PF00899"/>
    </source>
</evidence>